<organism evidence="1 2">
    <name type="scientific">Rhabditophanes sp. KR3021</name>
    <dbReference type="NCBI Taxonomy" id="114890"/>
    <lineage>
        <taxon>Eukaryota</taxon>
        <taxon>Metazoa</taxon>
        <taxon>Ecdysozoa</taxon>
        <taxon>Nematoda</taxon>
        <taxon>Chromadorea</taxon>
        <taxon>Rhabditida</taxon>
        <taxon>Tylenchina</taxon>
        <taxon>Panagrolaimomorpha</taxon>
        <taxon>Strongyloidoidea</taxon>
        <taxon>Alloionematidae</taxon>
        <taxon>Rhabditophanes</taxon>
    </lineage>
</organism>
<reference evidence="2" key="1">
    <citation type="submission" date="2016-11" db="UniProtKB">
        <authorList>
            <consortium name="WormBaseParasite"/>
        </authorList>
    </citation>
    <scope>IDENTIFICATION</scope>
    <source>
        <strain evidence="2">KR3021</strain>
    </source>
</reference>
<evidence type="ECO:0000313" key="1">
    <source>
        <dbReference type="Proteomes" id="UP000095286"/>
    </source>
</evidence>
<sequence>MKELDTEVINGTQISASSWENIDYPSLPISLPPTSTTRSSSANIKKQSLITVCVVGLSGPSYFKGAEGVGKSALCNRFCRQSQDEFSEDHNSILSQADFCGSPVINNDHWLWWGDVMLDPKIADQFNMKTTHIRVLEQTEFLSDETFNSITHKSTKEQIDLSDYMQRAVRTKLEGQGKLMYLSTDQLGQENDYPRVELSENKVTVDAFLVVTDSTHIKNRSPNFVTKFYTDLVKALYKTKKPVFWAASKCDIADPSYLETLQTQFCNKEWKLPALNLVETSALRNVNVKELFYYIAHQLEKNKTKFKLSSYSEAYTIQQKREEAVRRNFAALLKGSIPVKSYKQIDSLPWQNIFKTLIANPHGNLVDFLTFFGSKATIEFFKSYLNSLNEEWISSCLQSHLPSLKFVFVALLNRKSIPYMMWDDAKLTIIKHPLFSNYFNAAKAAEIDDNMNSDDSYKNTRVPIEILSTSEAQHTFLEYQKEIEQERKEEQREFEFIQFLKECLHITPGKSFKDAQLFLKGMLPFEQLLENKAAKIYDEYQFVLIQVAEKNFQELLLEKVDMFIKLLSSKENRKFKRNCKDILLTDGELTYLDSILQDDIRFRQLNILHELRLKMIERYAAFVANENSFSISCPCGSKCTDAVAMEMLDDHLQRVKKFNLNIPSTIEIVFNGEEYLAQDVMSTITESVARLGYNKNPNNLITFSYSLFSQTYKSRVCANSSKVTIYLVSCREVFENFMPAITSELIYARIPPLIIESPAVSNRRLNSNSDEYDLCSAIDNFAKQHNLNVISCSNETQIDNFLTDIVNRHLSGRQADIKLNLLVMCHEFNVINRILEPIYPYLHNNLSSLSSGCLSFDIPIGEINLESELSKLQSSSTTIRVDIKISSYHSWLNSPNLRLNYQGHIFTYQANRIASFEHMKVAIQQLITTECLTKHSKRMVGSCIMINALGDPQDFFENKDTNRMLTEGNQIASVTGALFQTTPQTCSKKSEMAKLVGYFKNVFEISQTQALASVSPINISDIDSNSSGFASTTMHSNGSRTSSASSNGNSTKHMISPKSCRSDSQRSYYTQTQMELVADKNGQISPASKRKVLIGVPCELSLSSYAKSPNGSIMAPLATPEDHMEIKDEFQEVNDLFNQMEFNRQPTDIKKPKPFPTELNSIASLENGTISKNNSTKKSKGSSSAQSEFEFQSLETYEYFTRNMYPYTNIKPRQKGRRYSIESESMIRNSKYDFLEDNMLDERSVAGGSDGVVSREATLLRKHRGIYRVPGGHDQAQKLEQTFLLEKKFCPDEFDPPVNTVATALKSFLGHLKDPIIPIDFHEQIIECVKGYSGVLTVEGKKDDLYTNFYAQLHGIFNQLPAINRHVLRYLIVHIQHIAAFSDSNSMTIGNMAKVWWPTLFRHPMVNFDQMNYMSPLFEKALYWIFLLGESLCHPTID</sequence>
<dbReference type="Proteomes" id="UP000095286">
    <property type="component" value="Unplaced"/>
</dbReference>
<evidence type="ECO:0000313" key="2">
    <source>
        <dbReference type="WBParaSite" id="RSKR_0000743500.1"/>
    </source>
</evidence>
<accession>A0AC35U305</accession>
<protein>
    <submittedName>
        <fullName evidence="2">G domain-containing protein</fullName>
    </submittedName>
</protein>
<dbReference type="WBParaSite" id="RSKR_0000743500.1">
    <property type="protein sequence ID" value="RSKR_0000743500.1"/>
    <property type="gene ID" value="RSKR_0000743500"/>
</dbReference>
<name>A0AC35U305_9BILA</name>
<proteinExistence type="predicted"/>